<feature type="transmembrane region" description="Helical" evidence="1">
    <location>
        <begin position="33"/>
        <end position="59"/>
    </location>
</feature>
<comment type="caution">
    <text evidence="2">The sequence shown here is derived from an EMBL/GenBank/DDBJ whole genome shotgun (WGS) entry which is preliminary data.</text>
</comment>
<protein>
    <submittedName>
        <fullName evidence="2">Uncharacterized protein</fullName>
    </submittedName>
</protein>
<gene>
    <name evidence="2" type="ORF">C5Y96_23255</name>
</gene>
<accession>A0A2S8F0N4</accession>
<dbReference type="EMBL" id="PUIA01000074">
    <property type="protein sequence ID" value="PQO25732.1"/>
    <property type="molecule type" value="Genomic_DNA"/>
</dbReference>
<keyword evidence="1" id="KW-0472">Membrane</keyword>
<proteinExistence type="predicted"/>
<organism evidence="2 3">
    <name type="scientific">Blastopirellula marina</name>
    <dbReference type="NCBI Taxonomy" id="124"/>
    <lineage>
        <taxon>Bacteria</taxon>
        <taxon>Pseudomonadati</taxon>
        <taxon>Planctomycetota</taxon>
        <taxon>Planctomycetia</taxon>
        <taxon>Pirellulales</taxon>
        <taxon>Pirellulaceae</taxon>
        <taxon>Blastopirellula</taxon>
    </lineage>
</organism>
<evidence type="ECO:0000313" key="3">
    <source>
        <dbReference type="Proteomes" id="UP000240009"/>
    </source>
</evidence>
<keyword evidence="1" id="KW-1133">Transmembrane helix</keyword>
<dbReference type="AlphaFoldDB" id="A0A2S8F0N4"/>
<evidence type="ECO:0000313" key="2">
    <source>
        <dbReference type="EMBL" id="PQO25732.1"/>
    </source>
</evidence>
<dbReference type="Proteomes" id="UP000240009">
    <property type="component" value="Unassembled WGS sequence"/>
</dbReference>
<sequence length="63" mass="6653">MQDLLLLLLSMVAFAGGFPGAWWVADKQRPDNAIGIFFGTLGMLIVGGAGLFGVVILAAKQFQ</sequence>
<dbReference type="OrthoDB" id="285596at2"/>
<keyword evidence="1" id="KW-0812">Transmembrane</keyword>
<dbReference type="RefSeq" id="WP_105358412.1">
    <property type="nucleotide sequence ID" value="NZ_PUIA01000074.1"/>
</dbReference>
<name>A0A2S8F0N4_9BACT</name>
<evidence type="ECO:0000256" key="1">
    <source>
        <dbReference type="SAM" id="Phobius"/>
    </source>
</evidence>
<reference evidence="2 3" key="1">
    <citation type="submission" date="2018-02" db="EMBL/GenBank/DDBJ databases">
        <title>Comparative genomes isolates from brazilian mangrove.</title>
        <authorList>
            <person name="Araujo J.E."/>
            <person name="Taketani R.G."/>
            <person name="Silva M.C.P."/>
            <person name="Loureco M.V."/>
            <person name="Andreote F.D."/>
        </authorList>
    </citation>
    <scope>NUCLEOTIDE SEQUENCE [LARGE SCALE GENOMIC DNA]</scope>
    <source>
        <strain evidence="2 3">HEX-2 MGV</strain>
    </source>
</reference>